<dbReference type="GeneID" id="59329835"/>
<proteinExistence type="predicted"/>
<evidence type="ECO:0000256" key="1">
    <source>
        <dbReference type="SAM" id="MobiDB-lite"/>
    </source>
</evidence>
<gene>
    <name evidence="2" type="ORF">HO133_001419</name>
</gene>
<feature type="compositionally biased region" description="Polar residues" evidence="1">
    <location>
        <begin position="44"/>
        <end position="57"/>
    </location>
</feature>
<name>A0A8H6FC17_9LECA</name>
<dbReference type="Proteomes" id="UP000593566">
    <property type="component" value="Unassembled WGS sequence"/>
</dbReference>
<feature type="compositionally biased region" description="Basic residues" evidence="1">
    <location>
        <begin position="87"/>
        <end position="98"/>
    </location>
</feature>
<reference evidence="2 3" key="1">
    <citation type="journal article" date="2020" name="Genomics">
        <title>Complete, high-quality genomes from long-read metagenomic sequencing of two wolf lichen thalli reveals enigmatic genome architecture.</title>
        <authorList>
            <person name="McKenzie S.K."/>
            <person name="Walston R.F."/>
            <person name="Allen J.L."/>
        </authorList>
    </citation>
    <scope>NUCLEOTIDE SEQUENCE [LARGE SCALE GENOMIC DNA]</scope>
    <source>
        <strain evidence="2">WasteWater1</strain>
    </source>
</reference>
<protein>
    <submittedName>
        <fullName evidence="2">Uncharacterized protein</fullName>
    </submittedName>
</protein>
<organism evidence="2 3">
    <name type="scientific">Letharia lupina</name>
    <dbReference type="NCBI Taxonomy" id="560253"/>
    <lineage>
        <taxon>Eukaryota</taxon>
        <taxon>Fungi</taxon>
        <taxon>Dikarya</taxon>
        <taxon>Ascomycota</taxon>
        <taxon>Pezizomycotina</taxon>
        <taxon>Lecanoromycetes</taxon>
        <taxon>OSLEUM clade</taxon>
        <taxon>Lecanoromycetidae</taxon>
        <taxon>Lecanorales</taxon>
        <taxon>Lecanorineae</taxon>
        <taxon>Parmeliaceae</taxon>
        <taxon>Letharia</taxon>
    </lineage>
</organism>
<dbReference type="RefSeq" id="XP_037151768.1">
    <property type="nucleotide sequence ID" value="XM_037292349.1"/>
</dbReference>
<evidence type="ECO:0000313" key="3">
    <source>
        <dbReference type="Proteomes" id="UP000593566"/>
    </source>
</evidence>
<dbReference type="AlphaFoldDB" id="A0A8H6FC17"/>
<feature type="region of interest" description="Disordered" evidence="1">
    <location>
        <begin position="78"/>
        <end position="107"/>
    </location>
</feature>
<feature type="compositionally biased region" description="Polar residues" evidence="1">
    <location>
        <begin position="14"/>
        <end position="24"/>
    </location>
</feature>
<dbReference type="EMBL" id="JACCJB010000012">
    <property type="protein sequence ID" value="KAF6222333.1"/>
    <property type="molecule type" value="Genomic_DNA"/>
</dbReference>
<feature type="region of interest" description="Disordered" evidence="1">
    <location>
        <begin position="1"/>
        <end position="57"/>
    </location>
</feature>
<accession>A0A8H6FC17</accession>
<sequence length="166" mass="18457">MSISQHPQEGWFENSPTPNSPNETQRARQRIPNPPTPSIRAHTKSPTAVQTPINPASESALPAFATLHVENGYFERVKGRAGESHRPRSLNRRSKKARERPGSQAADFASLDTQLWNDAVGKDIRTAQATVNETRGDERSNPTRMYVKQRKDIADDHPAQSGIAVR</sequence>
<evidence type="ECO:0000313" key="2">
    <source>
        <dbReference type="EMBL" id="KAF6222333.1"/>
    </source>
</evidence>
<comment type="caution">
    <text evidence="2">The sequence shown here is derived from an EMBL/GenBank/DDBJ whole genome shotgun (WGS) entry which is preliminary data.</text>
</comment>
<keyword evidence="3" id="KW-1185">Reference proteome</keyword>